<dbReference type="EMBL" id="CP036433">
    <property type="protein sequence ID" value="QDU93049.1"/>
    <property type="molecule type" value="Genomic_DNA"/>
</dbReference>
<keyword evidence="4" id="KW-1185">Reference proteome</keyword>
<dbReference type="InterPro" id="IPR006121">
    <property type="entry name" value="HMA_dom"/>
</dbReference>
<evidence type="ECO:0000313" key="3">
    <source>
        <dbReference type="EMBL" id="QDU93049.1"/>
    </source>
</evidence>
<sequence precursor="true">MMTMKSMLSFALTAAMGLAFASFAQAETKVTVSNVHLCCGACVKAVDKAIQGVEGATAVAAQGTHSIAITAESDAAAQNAIDALADAGFHGETDSETIKYKDDTGAEAGLVKRLELTGVHNCCGSCNVAIKKAIGTVDGVEASTAKPKQTSFVVEGNFDGKKLVSALLDAGFHVKVKK</sequence>
<organism evidence="3 4">
    <name type="scientific">Lignipirellula cremea</name>
    <dbReference type="NCBI Taxonomy" id="2528010"/>
    <lineage>
        <taxon>Bacteria</taxon>
        <taxon>Pseudomonadati</taxon>
        <taxon>Planctomycetota</taxon>
        <taxon>Planctomycetia</taxon>
        <taxon>Pirellulales</taxon>
        <taxon>Pirellulaceae</taxon>
        <taxon>Lignipirellula</taxon>
    </lineage>
</organism>
<proteinExistence type="predicted"/>
<dbReference type="Proteomes" id="UP000317648">
    <property type="component" value="Chromosome"/>
</dbReference>
<evidence type="ECO:0000259" key="2">
    <source>
        <dbReference type="PROSITE" id="PS50846"/>
    </source>
</evidence>
<accession>A0A518DMI5</accession>
<feature type="chain" id="PRO_5021741751" evidence="1">
    <location>
        <begin position="27"/>
        <end position="178"/>
    </location>
</feature>
<dbReference type="Gene3D" id="3.30.70.100">
    <property type="match status" value="2"/>
</dbReference>
<dbReference type="SUPFAM" id="SSF55008">
    <property type="entry name" value="HMA, heavy metal-associated domain"/>
    <property type="match status" value="2"/>
</dbReference>
<name>A0A518DMI5_9BACT</name>
<evidence type="ECO:0000313" key="4">
    <source>
        <dbReference type="Proteomes" id="UP000317648"/>
    </source>
</evidence>
<keyword evidence="1" id="KW-0732">Signal</keyword>
<dbReference type="Pfam" id="PF00403">
    <property type="entry name" value="HMA"/>
    <property type="match status" value="1"/>
</dbReference>
<feature type="domain" description="HMA" evidence="2">
    <location>
        <begin position="110"/>
        <end position="175"/>
    </location>
</feature>
<dbReference type="CDD" id="cd00371">
    <property type="entry name" value="HMA"/>
    <property type="match status" value="1"/>
</dbReference>
<dbReference type="RefSeq" id="WP_231756523.1">
    <property type="nucleotide sequence ID" value="NZ_CP036433.1"/>
</dbReference>
<dbReference type="PROSITE" id="PS50846">
    <property type="entry name" value="HMA_2"/>
    <property type="match status" value="1"/>
</dbReference>
<protein>
    <submittedName>
        <fullName evidence="3">Copper exporting ATPase</fullName>
    </submittedName>
</protein>
<evidence type="ECO:0000256" key="1">
    <source>
        <dbReference type="SAM" id="SignalP"/>
    </source>
</evidence>
<dbReference type="KEGG" id="lcre:Pla8534_08240"/>
<dbReference type="InterPro" id="IPR036163">
    <property type="entry name" value="HMA_dom_sf"/>
</dbReference>
<gene>
    <name evidence="3" type="ORF">Pla8534_08240</name>
</gene>
<dbReference type="GO" id="GO:0046872">
    <property type="term" value="F:metal ion binding"/>
    <property type="evidence" value="ECO:0007669"/>
    <property type="project" value="InterPro"/>
</dbReference>
<dbReference type="AlphaFoldDB" id="A0A518DMI5"/>
<reference evidence="3 4" key="1">
    <citation type="submission" date="2019-02" db="EMBL/GenBank/DDBJ databases">
        <title>Deep-cultivation of Planctomycetes and their phenomic and genomic characterization uncovers novel biology.</title>
        <authorList>
            <person name="Wiegand S."/>
            <person name="Jogler M."/>
            <person name="Boedeker C."/>
            <person name="Pinto D."/>
            <person name="Vollmers J."/>
            <person name="Rivas-Marin E."/>
            <person name="Kohn T."/>
            <person name="Peeters S.H."/>
            <person name="Heuer A."/>
            <person name="Rast P."/>
            <person name="Oberbeckmann S."/>
            <person name="Bunk B."/>
            <person name="Jeske O."/>
            <person name="Meyerdierks A."/>
            <person name="Storesund J.E."/>
            <person name="Kallscheuer N."/>
            <person name="Luecker S."/>
            <person name="Lage O.M."/>
            <person name="Pohl T."/>
            <person name="Merkel B.J."/>
            <person name="Hornburger P."/>
            <person name="Mueller R.-W."/>
            <person name="Bruemmer F."/>
            <person name="Labrenz M."/>
            <person name="Spormann A.M."/>
            <person name="Op den Camp H."/>
            <person name="Overmann J."/>
            <person name="Amann R."/>
            <person name="Jetten M.S.M."/>
            <person name="Mascher T."/>
            <person name="Medema M.H."/>
            <person name="Devos D.P."/>
            <person name="Kaster A.-K."/>
            <person name="Ovreas L."/>
            <person name="Rohde M."/>
            <person name="Galperin M.Y."/>
            <person name="Jogler C."/>
        </authorList>
    </citation>
    <scope>NUCLEOTIDE SEQUENCE [LARGE SCALE GENOMIC DNA]</scope>
    <source>
        <strain evidence="3 4">Pla85_3_4</strain>
    </source>
</reference>
<feature type="signal peptide" evidence="1">
    <location>
        <begin position="1"/>
        <end position="26"/>
    </location>
</feature>